<dbReference type="AlphaFoldDB" id="A0A8H4LY80"/>
<comment type="caution">
    <text evidence="2">The sequence shown here is derived from an EMBL/GenBank/DDBJ whole genome shotgun (WGS) entry which is preliminary data.</text>
</comment>
<accession>A0A8H4LY80</accession>
<feature type="signal peptide" evidence="1">
    <location>
        <begin position="1"/>
        <end position="24"/>
    </location>
</feature>
<evidence type="ECO:0000256" key="1">
    <source>
        <dbReference type="SAM" id="SignalP"/>
    </source>
</evidence>
<evidence type="ECO:0000313" key="2">
    <source>
        <dbReference type="EMBL" id="KAF4507719.1"/>
    </source>
</evidence>
<dbReference type="EMBL" id="JAAVMX010000005">
    <property type="protein sequence ID" value="KAF4507719.1"/>
    <property type="molecule type" value="Genomic_DNA"/>
</dbReference>
<feature type="chain" id="PRO_5034338484" description="SCP domain-containing protein" evidence="1">
    <location>
        <begin position="25"/>
        <end position="334"/>
    </location>
</feature>
<keyword evidence="3" id="KW-1185">Reference proteome</keyword>
<proteinExistence type="predicted"/>
<evidence type="ECO:0000313" key="3">
    <source>
        <dbReference type="Proteomes" id="UP000557566"/>
    </source>
</evidence>
<evidence type="ECO:0008006" key="4">
    <source>
        <dbReference type="Google" id="ProtNLM"/>
    </source>
</evidence>
<dbReference type="Proteomes" id="UP000557566">
    <property type="component" value="Unassembled WGS sequence"/>
</dbReference>
<keyword evidence="1" id="KW-0732">Signal</keyword>
<dbReference type="OrthoDB" id="3641682at2759"/>
<protein>
    <recommendedName>
        <fullName evidence="4">SCP domain-containing protein</fullName>
    </recommendedName>
</protein>
<name>A0A8H4LY80_9HYPO</name>
<organism evidence="2 3">
    <name type="scientific">Ophiocordyceps sinensis</name>
    <dbReference type="NCBI Taxonomy" id="72228"/>
    <lineage>
        <taxon>Eukaryota</taxon>
        <taxon>Fungi</taxon>
        <taxon>Dikarya</taxon>
        <taxon>Ascomycota</taxon>
        <taxon>Pezizomycotina</taxon>
        <taxon>Sordariomycetes</taxon>
        <taxon>Hypocreomycetidae</taxon>
        <taxon>Hypocreales</taxon>
        <taxon>Ophiocordycipitaceae</taxon>
        <taxon>Ophiocordyceps</taxon>
    </lineage>
</organism>
<sequence length="334" mass="36261">MGFLAPVLPLVLLAFAPGMSVTLSLDAPTQDVHVQWQHDKVSNEMSLSVLDDSYTRLLAHSCNAHLSMGDTSISVDADADAQGSLTVDGKSYLIHSMSEHSGGATCNSMYNEHESFFDCRVKLPAHVPAHPLDPALSRACFPQSPNGPVSGMLVARALNATDEALQDVDGHVLERRWSFPEFLRKTLREPVLVGDGDPHQHWRYVQTTGNVHCGDEGCSIGSSKGQTVSASISGKLSAWASLGFNVGSSFSIGTSTSCSGKAHQTICEWYKVAYTSYNVCLTSWKKGCHERFVIRSPNNNNQGGRYCVHGPGYCRYKGAKYWDLSNDRPGPPPL</sequence>
<reference evidence="2 3" key="1">
    <citation type="journal article" date="2020" name="Genome Biol. Evol.">
        <title>A new high-quality draft genome assembly of the Chinese cordyceps Ophiocordyceps sinensis.</title>
        <authorList>
            <person name="Shu R."/>
            <person name="Zhang J."/>
            <person name="Meng Q."/>
            <person name="Zhang H."/>
            <person name="Zhou G."/>
            <person name="Li M."/>
            <person name="Wu P."/>
            <person name="Zhao Y."/>
            <person name="Chen C."/>
            <person name="Qin Q."/>
        </authorList>
    </citation>
    <scope>NUCLEOTIDE SEQUENCE [LARGE SCALE GENOMIC DNA]</scope>
    <source>
        <strain evidence="2 3">IOZ07</strain>
    </source>
</reference>
<gene>
    <name evidence="2" type="ORF">G6O67_004188</name>
</gene>